<protein>
    <submittedName>
        <fullName evidence="6">Flagellar hook protein FlgL</fullName>
    </submittedName>
</protein>
<dbReference type="AlphaFoldDB" id="A0A075LUK2"/>
<evidence type="ECO:0000313" key="7">
    <source>
        <dbReference type="Proteomes" id="UP000027980"/>
    </source>
</evidence>
<evidence type="ECO:0000259" key="5">
    <source>
        <dbReference type="Pfam" id="PF00700"/>
    </source>
</evidence>
<dbReference type="GO" id="GO:0009424">
    <property type="term" value="C:bacterial-type flagellum hook"/>
    <property type="evidence" value="ECO:0007669"/>
    <property type="project" value="InterPro"/>
</dbReference>
<sequence>MRITQSMMSNSMLRNLSNSYSDLNKYSEQLSSGKKITKPSDDPVVATKGMGYRTEVRDVAQYKRNLSEAQSWIDNSDSALSNATSALQRLRELAVQASNGTYEEGQRGNIAEEVDQLKEQLATVANTQVNEKYIFNGSTTNTAPVTINDDGSTTVDFNSNAVNLTLSKGVDVKINVDGGAVFGNKLFDDLNNFSAALRSDGSDEDLDQYIGLIDENINNLVNERADIGARMNRMDLVESRLGDQELSATELMSNNEDAEMEEVIMNLTSQEAVHRAAMSAGARIIQPTLMDFLR</sequence>
<dbReference type="EMBL" id="CP008876">
    <property type="protein sequence ID" value="AIF68053.1"/>
    <property type="molecule type" value="Genomic_DNA"/>
</dbReference>
<dbReference type="RefSeq" id="WP_038564528.1">
    <property type="nucleotide sequence ID" value="NZ_CP008876.1"/>
</dbReference>
<dbReference type="PANTHER" id="PTHR42792:SF1">
    <property type="entry name" value="FLAGELLAR HOOK-ASSOCIATED PROTEIN 3"/>
    <property type="match status" value="1"/>
</dbReference>
<dbReference type="KEGG" id="tap:GZ22_16375"/>
<keyword evidence="3" id="KW-0975">Bacterial flagellum</keyword>
<dbReference type="SUPFAM" id="SSF64518">
    <property type="entry name" value="Phase 1 flagellin"/>
    <property type="match status" value="1"/>
</dbReference>
<keyword evidence="6" id="KW-0969">Cilium</keyword>
<dbReference type="Gene3D" id="1.20.1330.10">
    <property type="entry name" value="f41 fragment of flagellin, N-terminal domain"/>
    <property type="match status" value="1"/>
</dbReference>
<keyword evidence="6" id="KW-0966">Cell projection</keyword>
<dbReference type="PANTHER" id="PTHR42792">
    <property type="entry name" value="FLAGELLIN"/>
    <property type="match status" value="1"/>
</dbReference>
<evidence type="ECO:0000256" key="2">
    <source>
        <dbReference type="ARBA" id="ARBA00005709"/>
    </source>
</evidence>
<evidence type="ECO:0000256" key="3">
    <source>
        <dbReference type="ARBA" id="ARBA00023143"/>
    </source>
</evidence>
<organism evidence="6 7">
    <name type="scientific">Terribacillus saccharophilus</name>
    <dbReference type="NCBI Taxonomy" id="361277"/>
    <lineage>
        <taxon>Bacteria</taxon>
        <taxon>Bacillati</taxon>
        <taxon>Bacillota</taxon>
        <taxon>Bacilli</taxon>
        <taxon>Bacillales</taxon>
        <taxon>Bacillaceae</taxon>
        <taxon>Terribacillus</taxon>
    </lineage>
</organism>
<dbReference type="Pfam" id="PF00669">
    <property type="entry name" value="Flagellin_N"/>
    <property type="match status" value="1"/>
</dbReference>
<dbReference type="InterPro" id="IPR001492">
    <property type="entry name" value="Flagellin"/>
</dbReference>
<comment type="similarity">
    <text evidence="2">Belongs to the bacterial flagellin family.</text>
</comment>
<dbReference type="Proteomes" id="UP000027980">
    <property type="component" value="Chromosome"/>
</dbReference>
<dbReference type="InterPro" id="IPR001029">
    <property type="entry name" value="Flagellin_N"/>
</dbReference>
<dbReference type="Pfam" id="PF00700">
    <property type="entry name" value="Flagellin_C"/>
    <property type="match status" value="1"/>
</dbReference>
<dbReference type="InterPro" id="IPR046358">
    <property type="entry name" value="Flagellin_C"/>
</dbReference>
<gene>
    <name evidence="6" type="ORF">GZ22_16375</name>
</gene>
<accession>A0A075LUK2</accession>
<feature type="domain" description="Flagellin C-terminal" evidence="5">
    <location>
        <begin position="210"/>
        <end position="287"/>
    </location>
</feature>
<dbReference type="GeneID" id="34222973"/>
<evidence type="ECO:0000256" key="1">
    <source>
        <dbReference type="ARBA" id="ARBA00004365"/>
    </source>
</evidence>
<dbReference type="InterPro" id="IPR013384">
    <property type="entry name" value="Flagell_FlgL"/>
</dbReference>
<dbReference type="GO" id="GO:0005198">
    <property type="term" value="F:structural molecule activity"/>
    <property type="evidence" value="ECO:0007669"/>
    <property type="project" value="InterPro"/>
</dbReference>
<reference evidence="6 7" key="1">
    <citation type="submission" date="2014-07" db="EMBL/GenBank/DDBJ databases">
        <title>Complete genome sequence of a moderately halophilic bacterium Terribacillus aidingensis MP602, isolated from Cryptomeria fortunei in Tianmu mountain in China.</title>
        <authorList>
            <person name="Wang Y."/>
            <person name="Lu P."/>
            <person name="Zhang L."/>
        </authorList>
    </citation>
    <scope>NUCLEOTIDE SEQUENCE [LARGE SCALE GENOMIC DNA]</scope>
    <source>
        <strain evidence="6 7">MP602</strain>
    </source>
</reference>
<proteinExistence type="inferred from homology"/>
<dbReference type="NCBIfam" id="TIGR02550">
    <property type="entry name" value="flagell_flgL"/>
    <property type="match status" value="1"/>
</dbReference>
<dbReference type="HOGENOM" id="CLU_024437_2_1_9"/>
<dbReference type="GO" id="GO:0071973">
    <property type="term" value="P:bacterial-type flagellum-dependent cell motility"/>
    <property type="evidence" value="ECO:0007669"/>
    <property type="project" value="InterPro"/>
</dbReference>
<name>A0A075LUK2_9BACI</name>
<keyword evidence="6" id="KW-0282">Flagellum</keyword>
<evidence type="ECO:0000259" key="4">
    <source>
        <dbReference type="Pfam" id="PF00669"/>
    </source>
</evidence>
<dbReference type="OrthoDB" id="9758307at2"/>
<feature type="domain" description="Flagellin N-terminal" evidence="4">
    <location>
        <begin position="4"/>
        <end position="140"/>
    </location>
</feature>
<comment type="subcellular location">
    <subcellularLocation>
        <location evidence="1">Bacterial flagellum</location>
    </subcellularLocation>
</comment>
<evidence type="ECO:0000313" key="6">
    <source>
        <dbReference type="EMBL" id="AIF68053.1"/>
    </source>
</evidence>